<gene>
    <name evidence="2" type="ORF">EJB05_49098</name>
</gene>
<protein>
    <submittedName>
        <fullName evidence="2">Uncharacterized protein</fullName>
    </submittedName>
</protein>
<reference evidence="2 3" key="1">
    <citation type="journal article" date="2019" name="Sci. Rep.">
        <title>A high-quality genome of Eragrostis curvula grass provides insights into Poaceae evolution and supports new strategies to enhance forage quality.</title>
        <authorList>
            <person name="Carballo J."/>
            <person name="Santos B.A.C.M."/>
            <person name="Zappacosta D."/>
            <person name="Garbus I."/>
            <person name="Selva J.P."/>
            <person name="Gallo C.A."/>
            <person name="Diaz A."/>
            <person name="Albertini E."/>
            <person name="Caccamo M."/>
            <person name="Echenique V."/>
        </authorList>
    </citation>
    <scope>NUCLEOTIDE SEQUENCE [LARGE SCALE GENOMIC DNA]</scope>
    <source>
        <strain evidence="3">cv. Victoria</strain>
        <tissue evidence="2">Leaf</tissue>
    </source>
</reference>
<feature type="transmembrane region" description="Helical" evidence="1">
    <location>
        <begin position="73"/>
        <end position="93"/>
    </location>
</feature>
<dbReference type="EMBL" id="RWGY01000051">
    <property type="protein sequence ID" value="TVU05913.1"/>
    <property type="molecule type" value="Genomic_DNA"/>
</dbReference>
<feature type="transmembrane region" description="Helical" evidence="1">
    <location>
        <begin position="31"/>
        <end position="53"/>
    </location>
</feature>
<evidence type="ECO:0000256" key="1">
    <source>
        <dbReference type="SAM" id="Phobius"/>
    </source>
</evidence>
<evidence type="ECO:0000313" key="3">
    <source>
        <dbReference type="Proteomes" id="UP000324897"/>
    </source>
</evidence>
<dbReference type="Proteomes" id="UP000324897">
    <property type="component" value="Unassembled WGS sequence"/>
</dbReference>
<dbReference type="Gramene" id="TVU05913">
    <property type="protein sequence ID" value="TVU05913"/>
    <property type="gene ID" value="EJB05_49098"/>
</dbReference>
<organism evidence="2 3">
    <name type="scientific">Eragrostis curvula</name>
    <name type="common">weeping love grass</name>
    <dbReference type="NCBI Taxonomy" id="38414"/>
    <lineage>
        <taxon>Eukaryota</taxon>
        <taxon>Viridiplantae</taxon>
        <taxon>Streptophyta</taxon>
        <taxon>Embryophyta</taxon>
        <taxon>Tracheophyta</taxon>
        <taxon>Spermatophyta</taxon>
        <taxon>Magnoliopsida</taxon>
        <taxon>Liliopsida</taxon>
        <taxon>Poales</taxon>
        <taxon>Poaceae</taxon>
        <taxon>PACMAD clade</taxon>
        <taxon>Chloridoideae</taxon>
        <taxon>Eragrostideae</taxon>
        <taxon>Eragrostidinae</taxon>
        <taxon>Eragrostis</taxon>
    </lineage>
</organism>
<dbReference type="OrthoDB" id="721454at2759"/>
<keyword evidence="1" id="KW-0812">Transmembrane</keyword>
<feature type="transmembrane region" description="Helical" evidence="1">
    <location>
        <begin position="160"/>
        <end position="183"/>
    </location>
</feature>
<accession>A0A5J9T3F3</accession>
<keyword evidence="1" id="KW-1133">Transmembrane helix</keyword>
<keyword evidence="3" id="KW-1185">Reference proteome</keyword>
<sequence>MAAAAADRMAPSLRSIAASLARACRRLAPPAADAVMCLCIAIVWLWFAGSVAVGIGRVAGNEDCLMVEAASKVVSLCDFHLVNAFVIGMIRFGRRVDKYEPDEKKGPMSRRSSAAINELYNIFMPGLYATVPFFLLMVAGDVLRGGSPVEGSREEALGSLIVAVAKLGKNALWCFVLVPTLALKLWKVTRPGWQSGSTVEASV</sequence>
<proteinExistence type="predicted"/>
<name>A0A5J9T3F3_9POAL</name>
<feature type="transmembrane region" description="Helical" evidence="1">
    <location>
        <begin position="114"/>
        <end position="140"/>
    </location>
</feature>
<dbReference type="AlphaFoldDB" id="A0A5J9T3F3"/>
<comment type="caution">
    <text evidence="2">The sequence shown here is derived from an EMBL/GenBank/DDBJ whole genome shotgun (WGS) entry which is preliminary data.</text>
</comment>
<keyword evidence="1" id="KW-0472">Membrane</keyword>
<evidence type="ECO:0000313" key="2">
    <source>
        <dbReference type="EMBL" id="TVU05913.1"/>
    </source>
</evidence>